<sequence>MTEQPLIGILDGNTLEELARVICGDDNLLYRQGWELPEFLKRAGWNNVPRYDGEYRRDWILARLQEHRENPQAIQQSIMRLGDAREYLSEPALLPQVLTAVNAFLIHEGYRLECPGGRPRLVACDPAMSYPGSQAPVELRAAMTDIVSDTKMAALLQHRLDEAAVCYSNGAHVSAIIMLGSLLEGVLLTVILQRDPTLLGRTSPDFVTMENLIKICHDAGWLGADVERFSHALRRYRNFVHARAEYREAHTPDRDTLAICWPIVHAALNDLAKA</sequence>
<gene>
    <name evidence="1" type="ORF">ABUW04_33315</name>
</gene>
<dbReference type="EMBL" id="JBEUKS010000015">
    <property type="protein sequence ID" value="MFC1443129.1"/>
    <property type="molecule type" value="Genomic_DNA"/>
</dbReference>
<protein>
    <recommendedName>
        <fullName evidence="3">DUF4145 domain-containing protein</fullName>
    </recommendedName>
</protein>
<dbReference type="RefSeq" id="WP_380568182.1">
    <property type="nucleotide sequence ID" value="NZ_JBEUKS010000015.1"/>
</dbReference>
<name>A0ABV6XYU8_9ACTN</name>
<evidence type="ECO:0000313" key="2">
    <source>
        <dbReference type="Proteomes" id="UP001592581"/>
    </source>
</evidence>
<evidence type="ECO:0000313" key="1">
    <source>
        <dbReference type="EMBL" id="MFC1443129.1"/>
    </source>
</evidence>
<comment type="caution">
    <text evidence="1">The sequence shown here is derived from an EMBL/GenBank/DDBJ whole genome shotgun (WGS) entry which is preliminary data.</text>
</comment>
<accession>A0ABV6XYU8</accession>
<proteinExistence type="predicted"/>
<evidence type="ECO:0008006" key="3">
    <source>
        <dbReference type="Google" id="ProtNLM"/>
    </source>
</evidence>
<keyword evidence="2" id="KW-1185">Reference proteome</keyword>
<organism evidence="1 2">
    <name type="scientific">Streptacidiphilus jeojiensis</name>
    <dbReference type="NCBI Taxonomy" id="3229225"/>
    <lineage>
        <taxon>Bacteria</taxon>
        <taxon>Bacillati</taxon>
        <taxon>Actinomycetota</taxon>
        <taxon>Actinomycetes</taxon>
        <taxon>Kitasatosporales</taxon>
        <taxon>Streptomycetaceae</taxon>
        <taxon>Streptacidiphilus</taxon>
    </lineage>
</organism>
<reference evidence="1 2" key="1">
    <citation type="submission" date="2024-06" db="EMBL/GenBank/DDBJ databases">
        <authorList>
            <person name="Lee S.D."/>
        </authorList>
    </citation>
    <scope>NUCLEOTIDE SEQUENCE [LARGE SCALE GENOMIC DNA]</scope>
    <source>
        <strain evidence="1 2">N1-10</strain>
    </source>
</reference>
<dbReference type="Proteomes" id="UP001592581">
    <property type="component" value="Unassembled WGS sequence"/>
</dbReference>